<dbReference type="AlphaFoldDB" id="A0AAD1GX70"/>
<sequence>MVATHTEPALPAAPPTVGAPVSAGGSRRAETFGKPLREVGSYFALTLDTVVQMAHPPFAWREFIHQSWFVARVSIVPTIFLSIPFNALSVFIINVLLVEIGAADVSGAGAALAGVVYIGPITTVLVVAGTGATAMCADLGARTIREELDAMRVMGISPVQRLLVPRVLALGLNGLLLNSINTIVGLVGSFSFSVYFQHVTPGAWAAGLTLLVGLPDIVIAFAKAALFGLIAGTIACYKGVTVGGGPQGVGNAVNETVVYTFVALFVINVVLVAVGTKVTM</sequence>
<evidence type="ECO:0000256" key="2">
    <source>
        <dbReference type="SAM" id="Phobius"/>
    </source>
</evidence>
<accession>A0AAD1GX70</accession>
<reference evidence="3 4" key="1">
    <citation type="submission" date="2019-12" db="EMBL/GenBank/DDBJ databases">
        <title>Complete genome sequence of Mycolicibacterium xenopi str. JCM15661T.</title>
        <authorList>
            <person name="Yoshida M."/>
            <person name="Fukano H."/>
            <person name="Asakura T."/>
            <person name="Hoshino Y."/>
        </authorList>
    </citation>
    <scope>NUCLEOTIDE SEQUENCE [LARGE SCALE GENOMIC DNA]</scope>
    <source>
        <strain evidence="3 4">JCM 15661T</strain>
    </source>
</reference>
<feature type="region of interest" description="Disordered" evidence="1">
    <location>
        <begin position="1"/>
        <end position="26"/>
    </location>
</feature>
<dbReference type="EMBL" id="AP022314">
    <property type="protein sequence ID" value="BBU20998.1"/>
    <property type="molecule type" value="Genomic_DNA"/>
</dbReference>
<proteinExistence type="predicted"/>
<protein>
    <submittedName>
        <fullName evidence="3">ABC transporter permease</fullName>
    </submittedName>
</protein>
<evidence type="ECO:0000313" key="3">
    <source>
        <dbReference type="EMBL" id="BBU20998.1"/>
    </source>
</evidence>
<feature type="transmembrane region" description="Helical" evidence="2">
    <location>
        <begin position="194"/>
        <end position="214"/>
    </location>
</feature>
<dbReference type="GO" id="GO:0043190">
    <property type="term" value="C:ATP-binding cassette (ABC) transporter complex"/>
    <property type="evidence" value="ECO:0007669"/>
    <property type="project" value="InterPro"/>
</dbReference>
<dbReference type="InterPro" id="IPR030802">
    <property type="entry name" value="Permease_MalE"/>
</dbReference>
<dbReference type="KEGG" id="mxe:MYXE_07870"/>
<dbReference type="PANTHER" id="PTHR30188:SF4">
    <property type="entry name" value="PROTEIN TRIGALACTOSYLDIACYLGLYCEROL 1, CHLOROPLASTIC"/>
    <property type="match status" value="1"/>
</dbReference>
<name>A0AAD1GX70_MYCXE</name>
<dbReference type="Pfam" id="PF02405">
    <property type="entry name" value="MlaE"/>
    <property type="match status" value="1"/>
</dbReference>
<keyword evidence="2" id="KW-0812">Transmembrane</keyword>
<feature type="transmembrane region" description="Helical" evidence="2">
    <location>
        <begin position="69"/>
        <end position="97"/>
    </location>
</feature>
<dbReference type="GO" id="GO:0005548">
    <property type="term" value="F:phospholipid transporter activity"/>
    <property type="evidence" value="ECO:0007669"/>
    <property type="project" value="TreeGrafter"/>
</dbReference>
<evidence type="ECO:0000313" key="4">
    <source>
        <dbReference type="Proteomes" id="UP000464624"/>
    </source>
</evidence>
<feature type="transmembrane region" description="Helical" evidence="2">
    <location>
        <begin position="162"/>
        <end position="188"/>
    </location>
</feature>
<evidence type="ECO:0000256" key="1">
    <source>
        <dbReference type="SAM" id="MobiDB-lite"/>
    </source>
</evidence>
<feature type="transmembrane region" description="Helical" evidence="2">
    <location>
        <begin position="117"/>
        <end position="141"/>
    </location>
</feature>
<dbReference type="Proteomes" id="UP000464624">
    <property type="component" value="Chromosome"/>
</dbReference>
<keyword evidence="2" id="KW-1133">Transmembrane helix</keyword>
<feature type="transmembrane region" description="Helical" evidence="2">
    <location>
        <begin position="257"/>
        <end position="276"/>
    </location>
</feature>
<organism evidence="3 4">
    <name type="scientific">Mycobacterium xenopi</name>
    <dbReference type="NCBI Taxonomy" id="1789"/>
    <lineage>
        <taxon>Bacteria</taxon>
        <taxon>Bacillati</taxon>
        <taxon>Actinomycetota</taxon>
        <taxon>Actinomycetes</taxon>
        <taxon>Mycobacteriales</taxon>
        <taxon>Mycobacteriaceae</taxon>
        <taxon>Mycobacterium</taxon>
    </lineage>
</organism>
<dbReference type="PANTHER" id="PTHR30188">
    <property type="entry name" value="ABC TRANSPORTER PERMEASE PROTEIN-RELATED"/>
    <property type="match status" value="1"/>
</dbReference>
<gene>
    <name evidence="3" type="ORF">MYXE_07870</name>
</gene>
<feature type="transmembrane region" description="Helical" evidence="2">
    <location>
        <begin position="226"/>
        <end position="245"/>
    </location>
</feature>
<keyword evidence="2" id="KW-0472">Membrane</keyword>